<dbReference type="InterPro" id="IPR002110">
    <property type="entry name" value="Ankyrin_rpt"/>
</dbReference>
<evidence type="ECO:0000256" key="2">
    <source>
        <dbReference type="ARBA" id="ARBA00023043"/>
    </source>
</evidence>
<accession>A0ABQ5RUF5</accession>
<evidence type="ECO:0008006" key="7">
    <source>
        <dbReference type="Google" id="ProtNLM"/>
    </source>
</evidence>
<evidence type="ECO:0000313" key="6">
    <source>
        <dbReference type="Proteomes" id="UP001165090"/>
    </source>
</evidence>
<feature type="region of interest" description="Disordered" evidence="4">
    <location>
        <begin position="299"/>
        <end position="445"/>
    </location>
</feature>
<protein>
    <recommendedName>
        <fullName evidence="7">Ankyrin repeat protein</fullName>
    </recommendedName>
</protein>
<dbReference type="Gene3D" id="1.25.40.20">
    <property type="entry name" value="Ankyrin repeat-containing domain"/>
    <property type="match status" value="2"/>
</dbReference>
<feature type="repeat" description="ANK" evidence="3">
    <location>
        <begin position="181"/>
        <end position="213"/>
    </location>
</feature>
<evidence type="ECO:0000256" key="4">
    <source>
        <dbReference type="SAM" id="MobiDB-lite"/>
    </source>
</evidence>
<gene>
    <name evidence="5" type="ORF">VaNZ11_003546</name>
</gene>
<feature type="compositionally biased region" description="Polar residues" evidence="4">
    <location>
        <begin position="303"/>
        <end position="321"/>
    </location>
</feature>
<comment type="caution">
    <text evidence="5">The sequence shown here is derived from an EMBL/GenBank/DDBJ whole genome shotgun (WGS) entry which is preliminary data.</text>
</comment>
<sequence>MGNILAPSGASLYDAIAEGDADAAVEVLQAYPDLTRKRLGTKKRTLYHFCAASGQVSVLKSLCDHVWRTVPDESGELAGVQGCYTRQHSAIRQYINKCDQKGLTPLSLACKKGHGHVVAFLLTQGADPWVKDRMMGRTALHHAARANHPDCIEAILSSDMVQQTNGSDTSPSKLVDHPTNAGYTPLHYAAAAHSREAAAVLLRHGANPNAKTWEMGFEHLQLDRGSTPMHAAGRYQSLDVAMLLLRHWDESLRQLDVTDPRVVENLPRIKPYQMPGVKLNKTLFRILDPATPLREIREYHSATRGNAPSSANQRNRTGLQRQESELSCSGSGGAEESGPGESYGADNPVPERSSPPASVPRQAISATARPGPSAAFKEASLEPGPTASRDGNGAVNVTAADRSSRGSFADVNSKASPVSTPKASNTPFSGALAPLGSEIPQDHSL</sequence>
<dbReference type="PRINTS" id="PR01415">
    <property type="entry name" value="ANKYRIN"/>
</dbReference>
<organism evidence="5 6">
    <name type="scientific">Volvox africanus</name>
    <dbReference type="NCBI Taxonomy" id="51714"/>
    <lineage>
        <taxon>Eukaryota</taxon>
        <taxon>Viridiplantae</taxon>
        <taxon>Chlorophyta</taxon>
        <taxon>core chlorophytes</taxon>
        <taxon>Chlorophyceae</taxon>
        <taxon>CS clade</taxon>
        <taxon>Chlamydomonadales</taxon>
        <taxon>Volvocaceae</taxon>
        <taxon>Volvox</taxon>
    </lineage>
</organism>
<evidence type="ECO:0000256" key="3">
    <source>
        <dbReference type="PROSITE-ProRule" id="PRU00023"/>
    </source>
</evidence>
<dbReference type="EMBL" id="BSDZ01000010">
    <property type="protein sequence ID" value="GLI61245.1"/>
    <property type="molecule type" value="Genomic_DNA"/>
</dbReference>
<reference evidence="5 6" key="1">
    <citation type="journal article" date="2023" name="IScience">
        <title>Expanded male sex-determining region conserved during the evolution of homothallism in the green alga Volvox.</title>
        <authorList>
            <person name="Yamamoto K."/>
            <person name="Matsuzaki R."/>
            <person name="Mahakham W."/>
            <person name="Heman W."/>
            <person name="Sekimoto H."/>
            <person name="Kawachi M."/>
            <person name="Minakuchi Y."/>
            <person name="Toyoda A."/>
            <person name="Nozaki H."/>
        </authorList>
    </citation>
    <scope>NUCLEOTIDE SEQUENCE [LARGE SCALE GENOMIC DNA]</scope>
    <source>
        <strain evidence="5 6">NIES-4468</strain>
    </source>
</reference>
<feature type="repeat" description="ANK" evidence="3">
    <location>
        <begin position="101"/>
        <end position="133"/>
    </location>
</feature>
<feature type="non-terminal residue" evidence="5">
    <location>
        <position position="445"/>
    </location>
</feature>
<feature type="compositionally biased region" description="Polar residues" evidence="4">
    <location>
        <begin position="413"/>
        <end position="428"/>
    </location>
</feature>
<dbReference type="PROSITE" id="PS50088">
    <property type="entry name" value="ANK_REPEAT"/>
    <property type="match status" value="2"/>
</dbReference>
<dbReference type="InterPro" id="IPR036770">
    <property type="entry name" value="Ankyrin_rpt-contain_sf"/>
</dbReference>
<keyword evidence="6" id="KW-1185">Reference proteome</keyword>
<dbReference type="PROSITE" id="PS50297">
    <property type="entry name" value="ANK_REP_REGION"/>
    <property type="match status" value="2"/>
</dbReference>
<dbReference type="PANTHER" id="PTHR46680:SF3">
    <property type="entry name" value="NF-KAPPA-B INHIBITOR CACTUS"/>
    <property type="match status" value="1"/>
</dbReference>
<dbReference type="Proteomes" id="UP001165090">
    <property type="component" value="Unassembled WGS sequence"/>
</dbReference>
<evidence type="ECO:0000256" key="1">
    <source>
        <dbReference type="ARBA" id="ARBA00022737"/>
    </source>
</evidence>
<dbReference type="Pfam" id="PF00023">
    <property type="entry name" value="Ank"/>
    <property type="match status" value="1"/>
</dbReference>
<dbReference type="SMART" id="SM00248">
    <property type="entry name" value="ANK"/>
    <property type="match status" value="5"/>
</dbReference>
<evidence type="ECO:0000313" key="5">
    <source>
        <dbReference type="EMBL" id="GLI61245.1"/>
    </source>
</evidence>
<dbReference type="SUPFAM" id="SSF48403">
    <property type="entry name" value="Ankyrin repeat"/>
    <property type="match status" value="1"/>
</dbReference>
<dbReference type="Pfam" id="PF12796">
    <property type="entry name" value="Ank_2"/>
    <property type="match status" value="1"/>
</dbReference>
<proteinExistence type="predicted"/>
<dbReference type="PANTHER" id="PTHR46680">
    <property type="entry name" value="NF-KAPPA-B INHIBITOR ALPHA"/>
    <property type="match status" value="1"/>
</dbReference>
<keyword evidence="2 3" id="KW-0040">ANK repeat</keyword>
<keyword evidence="1" id="KW-0677">Repeat</keyword>
<dbReference type="InterPro" id="IPR051070">
    <property type="entry name" value="NF-kappa-B_inhibitor"/>
</dbReference>
<name>A0ABQ5RUF5_9CHLO</name>